<feature type="transmembrane region" description="Helical" evidence="6">
    <location>
        <begin position="437"/>
        <end position="456"/>
    </location>
</feature>
<dbReference type="Gene3D" id="1.20.1250.20">
    <property type="entry name" value="MFS general substrate transporter like domains"/>
    <property type="match status" value="2"/>
</dbReference>
<organism evidence="8 9">
    <name type="scientific">Fusarium vanettenii (strain ATCC MYA-4622 / CBS 123669 / FGSC 9596 / NRRL 45880 / 77-13-4)</name>
    <name type="common">Fusarium solani subsp. pisi</name>
    <dbReference type="NCBI Taxonomy" id="660122"/>
    <lineage>
        <taxon>Eukaryota</taxon>
        <taxon>Fungi</taxon>
        <taxon>Dikarya</taxon>
        <taxon>Ascomycota</taxon>
        <taxon>Pezizomycotina</taxon>
        <taxon>Sordariomycetes</taxon>
        <taxon>Hypocreomycetidae</taxon>
        <taxon>Hypocreales</taxon>
        <taxon>Nectriaceae</taxon>
        <taxon>Fusarium</taxon>
        <taxon>Fusarium solani species complex</taxon>
        <taxon>Fusarium vanettenii</taxon>
    </lineage>
</organism>
<reference evidence="8 9" key="1">
    <citation type="journal article" date="2009" name="PLoS Genet.">
        <title>The genome of Nectria haematococca: contribution of supernumerary chromosomes to gene expansion.</title>
        <authorList>
            <person name="Coleman J.J."/>
            <person name="Rounsley S.D."/>
            <person name="Rodriguez-Carres M."/>
            <person name="Kuo A."/>
            <person name="Wasmann C.C."/>
            <person name="Grimwood J."/>
            <person name="Schmutz J."/>
            <person name="Taga M."/>
            <person name="White G.J."/>
            <person name="Zhou S."/>
            <person name="Schwartz D.C."/>
            <person name="Freitag M."/>
            <person name="Ma L.J."/>
            <person name="Danchin E.G."/>
            <person name="Henrissat B."/>
            <person name="Coutinho P.M."/>
            <person name="Nelson D.R."/>
            <person name="Straney D."/>
            <person name="Napoli C.A."/>
            <person name="Barker B.M."/>
            <person name="Gribskov M."/>
            <person name="Rep M."/>
            <person name="Kroken S."/>
            <person name="Molnar I."/>
            <person name="Rensing C."/>
            <person name="Kennell J.C."/>
            <person name="Zamora J."/>
            <person name="Farman M.L."/>
            <person name="Selker E.U."/>
            <person name="Salamov A."/>
            <person name="Shapiro H."/>
            <person name="Pangilinan J."/>
            <person name="Lindquist E."/>
            <person name="Lamers C."/>
            <person name="Grigoriev I.V."/>
            <person name="Geiser D.M."/>
            <person name="Covert S.F."/>
            <person name="Temporini E."/>
            <person name="Vanetten H.D."/>
        </authorList>
    </citation>
    <scope>NUCLEOTIDE SEQUENCE [LARGE SCALE GENOMIC DNA]</scope>
    <source>
        <strain evidence="9">ATCC MYA-4622 / CBS 123669 / FGSC 9596 / NRRL 45880 / 77-13-4</strain>
    </source>
</reference>
<evidence type="ECO:0000256" key="2">
    <source>
        <dbReference type="ARBA" id="ARBA00022692"/>
    </source>
</evidence>
<evidence type="ECO:0000313" key="9">
    <source>
        <dbReference type="Proteomes" id="UP000005206"/>
    </source>
</evidence>
<dbReference type="Proteomes" id="UP000005206">
    <property type="component" value="Chromosome 3"/>
</dbReference>
<evidence type="ECO:0000256" key="6">
    <source>
        <dbReference type="SAM" id="Phobius"/>
    </source>
</evidence>
<keyword evidence="4 6" id="KW-0472">Membrane</keyword>
<feature type="transmembrane region" description="Helical" evidence="6">
    <location>
        <begin position="183"/>
        <end position="202"/>
    </location>
</feature>
<feature type="transmembrane region" description="Helical" evidence="6">
    <location>
        <begin position="359"/>
        <end position="377"/>
    </location>
</feature>
<dbReference type="PANTHER" id="PTHR24064">
    <property type="entry name" value="SOLUTE CARRIER FAMILY 22 MEMBER"/>
    <property type="match status" value="1"/>
</dbReference>
<dbReference type="OrthoDB" id="433512at2759"/>
<evidence type="ECO:0000256" key="1">
    <source>
        <dbReference type="ARBA" id="ARBA00004141"/>
    </source>
</evidence>
<dbReference type="InterPro" id="IPR036259">
    <property type="entry name" value="MFS_trans_sf"/>
</dbReference>
<dbReference type="STRING" id="660122.C7YKU4"/>
<feature type="transmembrane region" description="Helical" evidence="6">
    <location>
        <begin position="114"/>
        <end position="133"/>
    </location>
</feature>
<dbReference type="OMA" id="REMTRHT"/>
<name>C7YKU4_FUSV7</name>
<feature type="transmembrane region" description="Helical" evidence="6">
    <location>
        <begin position="223"/>
        <end position="242"/>
    </location>
</feature>
<dbReference type="GO" id="GO:0022857">
    <property type="term" value="F:transmembrane transporter activity"/>
    <property type="evidence" value="ECO:0007669"/>
    <property type="project" value="InterPro"/>
</dbReference>
<feature type="transmembrane region" description="Helical" evidence="6">
    <location>
        <begin position="504"/>
        <end position="526"/>
    </location>
</feature>
<evidence type="ECO:0000313" key="8">
    <source>
        <dbReference type="EMBL" id="EEU47140.1"/>
    </source>
</evidence>
<evidence type="ECO:0000256" key="4">
    <source>
        <dbReference type="ARBA" id="ARBA00023136"/>
    </source>
</evidence>
<dbReference type="AlphaFoldDB" id="C7YKU4"/>
<feature type="transmembrane region" description="Helical" evidence="6">
    <location>
        <begin position="538"/>
        <end position="561"/>
    </location>
</feature>
<keyword evidence="9" id="KW-1185">Reference proteome</keyword>
<feature type="transmembrane region" description="Helical" evidence="6">
    <location>
        <begin position="268"/>
        <end position="287"/>
    </location>
</feature>
<dbReference type="HOGENOM" id="CLU_001265_46_14_1"/>
<protein>
    <recommendedName>
        <fullName evidence="7">Major facilitator superfamily (MFS) profile domain-containing protein</fullName>
    </recommendedName>
</protein>
<feature type="compositionally biased region" description="Polar residues" evidence="5">
    <location>
        <begin position="1"/>
        <end position="10"/>
    </location>
</feature>
<feature type="transmembrane region" description="Helical" evidence="6">
    <location>
        <begin position="145"/>
        <end position="163"/>
    </location>
</feature>
<sequence>MSINPIQGQDSGPDGQNDVVDEKRLHPSSKEGRSRWRWWQPMDEEARYLTTINYSSAEREKRIFELVDDNGFNFKVFFVAASGFMASSYTLFATNVIAPAIAFVYPSCTLNNQASSVIDILTLVGSICGMLIMGHLADRGGRKKLYGLELLFLIVSTMGVTQASNGVLSENNKPSMDIYGWLAWWRIALGFGIGAEATVIVAEWASTKSRGLMLALVKSMQSLARLLAVGIGLWALKALRLMDDEWETNGDNSVNPSASDQAKWVIDMLWRCVIGVAMLPAFVAIIARVTIPETPRYHADIRKDLRQAVKNSLRVYKGKKVKETNTHAAEPPLDDDSDRWFTGAWDYLKKDSHLGLRNLCLISLLWGLMDVGFYGLSLDSPMVLSILRNKWVEKDGSDNCTTGNAWPWKVPTWRPRFEPDWNIYKVLERTSVESLEIVSVASTMGSIAALLMVNYFRRKRILLVTFLMSAVLFTTTGAILISTYCLKDEQGHCRDNEGYRKVVIVFYAITQFVYNAGPNTIIFVLAAEIFPTVYRGTFYGIAAATGKVGAIIIRGIILHFGDSHRVLAIRLLAFGPLMLVAAFLSWYLPDVQYPSVAKPRDVEASMGSRVDSTLNDPVRVDEAEAACPPRASESLEDNMMLSDIDLDSVYSSESGRVSRLLSEKPAGFFSRLENLTLEQVAPTPHRKRRKGRPGTVHETPASHSPTVASATGALPVSPGVLGNEVNRR</sequence>
<feature type="transmembrane region" description="Helical" evidence="6">
    <location>
        <begin position="76"/>
        <end position="102"/>
    </location>
</feature>
<dbReference type="GeneID" id="9671384"/>
<feature type="transmembrane region" description="Helical" evidence="6">
    <location>
        <begin position="567"/>
        <end position="588"/>
    </location>
</feature>
<feature type="domain" description="Major facilitator superfamily (MFS) profile" evidence="7">
    <location>
        <begin position="76"/>
        <end position="593"/>
    </location>
</feature>
<keyword evidence="3 6" id="KW-1133">Transmembrane helix</keyword>
<evidence type="ECO:0000256" key="5">
    <source>
        <dbReference type="SAM" id="MobiDB-lite"/>
    </source>
</evidence>
<dbReference type="InParanoid" id="C7YKU4"/>
<evidence type="ECO:0000259" key="7">
    <source>
        <dbReference type="PROSITE" id="PS50850"/>
    </source>
</evidence>
<dbReference type="InterPro" id="IPR005828">
    <property type="entry name" value="MFS_sugar_transport-like"/>
</dbReference>
<dbReference type="SUPFAM" id="SSF103473">
    <property type="entry name" value="MFS general substrate transporter"/>
    <property type="match status" value="1"/>
</dbReference>
<dbReference type="RefSeq" id="XP_003052853.1">
    <property type="nucleotide sequence ID" value="XM_003052807.1"/>
</dbReference>
<dbReference type="PROSITE" id="PS50850">
    <property type="entry name" value="MFS"/>
    <property type="match status" value="1"/>
</dbReference>
<dbReference type="VEuPathDB" id="FungiDB:NECHADRAFT_77297"/>
<dbReference type="InterPro" id="IPR020846">
    <property type="entry name" value="MFS_dom"/>
</dbReference>
<gene>
    <name evidence="8" type="ORF">NECHADRAFT_77297</name>
</gene>
<dbReference type="eggNOG" id="KOG0252">
    <property type="taxonomic scope" value="Eukaryota"/>
</dbReference>
<feature type="region of interest" description="Disordered" evidence="5">
    <location>
        <begin position="1"/>
        <end position="28"/>
    </location>
</feature>
<dbReference type="Pfam" id="PF00083">
    <property type="entry name" value="Sugar_tr"/>
    <property type="match status" value="2"/>
</dbReference>
<dbReference type="EMBL" id="GG698897">
    <property type="protein sequence ID" value="EEU47140.1"/>
    <property type="molecule type" value="Genomic_DNA"/>
</dbReference>
<proteinExistence type="predicted"/>
<comment type="subcellular location">
    <subcellularLocation>
        <location evidence="1">Membrane</location>
        <topology evidence="1">Multi-pass membrane protein</topology>
    </subcellularLocation>
</comment>
<accession>C7YKU4</accession>
<keyword evidence="2 6" id="KW-0812">Transmembrane</keyword>
<dbReference type="GO" id="GO:0016020">
    <property type="term" value="C:membrane"/>
    <property type="evidence" value="ECO:0007669"/>
    <property type="project" value="UniProtKB-SubCell"/>
</dbReference>
<feature type="transmembrane region" description="Helical" evidence="6">
    <location>
        <begin position="463"/>
        <end position="484"/>
    </location>
</feature>
<evidence type="ECO:0000256" key="3">
    <source>
        <dbReference type="ARBA" id="ARBA00022989"/>
    </source>
</evidence>
<feature type="region of interest" description="Disordered" evidence="5">
    <location>
        <begin position="679"/>
        <end position="728"/>
    </location>
</feature>
<dbReference type="KEGG" id="nhe:NECHADRAFT_77297"/>